<feature type="compositionally biased region" description="Polar residues" evidence="1">
    <location>
        <begin position="1"/>
        <end position="14"/>
    </location>
</feature>
<feature type="compositionally biased region" description="Polar residues" evidence="1">
    <location>
        <begin position="608"/>
        <end position="619"/>
    </location>
</feature>
<protein>
    <submittedName>
        <fullName evidence="2">Uncharacterized protein</fullName>
    </submittedName>
</protein>
<organism evidence="2 3">
    <name type="scientific">Pleurostoma richardsiae</name>
    <dbReference type="NCBI Taxonomy" id="41990"/>
    <lineage>
        <taxon>Eukaryota</taxon>
        <taxon>Fungi</taxon>
        <taxon>Dikarya</taxon>
        <taxon>Ascomycota</taxon>
        <taxon>Pezizomycotina</taxon>
        <taxon>Sordariomycetes</taxon>
        <taxon>Sordariomycetidae</taxon>
        <taxon>Calosphaeriales</taxon>
        <taxon>Pleurostomataceae</taxon>
        <taxon>Pleurostoma</taxon>
    </lineage>
</organism>
<reference evidence="2" key="1">
    <citation type="submission" date="2022-07" db="EMBL/GenBank/DDBJ databases">
        <title>Fungi with potential for degradation of polypropylene.</title>
        <authorList>
            <person name="Gostincar C."/>
        </authorList>
    </citation>
    <scope>NUCLEOTIDE SEQUENCE</scope>
    <source>
        <strain evidence="2">EXF-13308</strain>
    </source>
</reference>
<evidence type="ECO:0000313" key="3">
    <source>
        <dbReference type="Proteomes" id="UP001174694"/>
    </source>
</evidence>
<feature type="compositionally biased region" description="Polar residues" evidence="1">
    <location>
        <begin position="147"/>
        <end position="170"/>
    </location>
</feature>
<feature type="region of interest" description="Disordered" evidence="1">
    <location>
        <begin position="422"/>
        <end position="468"/>
    </location>
</feature>
<feature type="region of interest" description="Disordered" evidence="1">
    <location>
        <begin position="1"/>
        <end position="28"/>
    </location>
</feature>
<feature type="compositionally biased region" description="Acidic residues" evidence="1">
    <location>
        <begin position="243"/>
        <end position="252"/>
    </location>
</feature>
<proteinExistence type="predicted"/>
<feature type="region of interest" description="Disordered" evidence="1">
    <location>
        <begin position="607"/>
        <end position="628"/>
    </location>
</feature>
<dbReference type="EMBL" id="JANBVO010000021">
    <property type="protein sequence ID" value="KAJ9142754.1"/>
    <property type="molecule type" value="Genomic_DNA"/>
</dbReference>
<name>A0AA38VRL1_9PEZI</name>
<feature type="compositionally biased region" description="Polar residues" evidence="1">
    <location>
        <begin position="102"/>
        <end position="115"/>
    </location>
</feature>
<comment type="caution">
    <text evidence="2">The sequence shown here is derived from an EMBL/GenBank/DDBJ whole genome shotgun (WGS) entry which is preliminary data.</text>
</comment>
<dbReference type="AlphaFoldDB" id="A0AA38VRL1"/>
<feature type="compositionally biased region" description="Low complexity" evidence="1">
    <location>
        <begin position="287"/>
        <end position="305"/>
    </location>
</feature>
<feature type="region of interest" description="Disordered" evidence="1">
    <location>
        <begin position="66"/>
        <end position="396"/>
    </location>
</feature>
<evidence type="ECO:0000256" key="1">
    <source>
        <dbReference type="SAM" id="MobiDB-lite"/>
    </source>
</evidence>
<dbReference type="Proteomes" id="UP001174694">
    <property type="component" value="Unassembled WGS sequence"/>
</dbReference>
<sequence length="847" mass="91444">MARSRNPSASSQMKTRAKTGPSAGETTLVDAYGTKLTEEDRIKAIAAEAAKAIKLEESKPVALKQNLVKMNHPVTPRVPTGTAKNPITSSDHHKMAGHALDHQNQPVSAGQNSSKRAIVRKKPDLPKPMANQLSVAATPEPMKEQNTKSSQGRKSIKPTSTVIKASTPSKQPAAGSKRHRGKSDADLQAGEAPRKRMRQSTGAKPISTPEPGLSPSDIVTEIQDSKGSATLRVKKGVKRVAEDILDIGEEEYQPASKKQKKAESKPAPRRIIRLTKPSSEKHPRQLPTPSSSTTPPGATSGPHSPENGEEQLDGPVIIPDSDAEDAGSIEAEGSRSQHRRSCSSSRAAKKDDSISQHQPRRAAENGAAPVRVLKTAPGHASTSANPKRPTSFPSTMPNGVFELAGLYAESWEQSSFAHIDPATYNDPSFGSYTRAPVPPRKQSRGDEMLQSPEHSVSPPSSVTIGDRPTKQAKVARGAHPTAERTVEGHNGTLTDAIETTTKRYLAAARAQEPRVRGVDDTHFVFQECRPGVATSSAKGKAPVRYVDEEDKGIFYFFGYGLYLCPDNMPAELGAEFVGLAKLDDHRFLICGLPKGEEQQPAEMFSTAGGISSYTSPSKGESSRSAAARRPPVARVGVISATGYATVAPVEQVRHYQDDKEASEPSVVGALYALPSRAALDALLASELQYDYTVQRHPVALQELAEETLPIPDHPDEQTVHLAGRPVRVVPAYLVLARPGGYHLPHSPPKPLPPIRLAPGQVVRMKRKLGYPKKYKAWRAVEEKKRGEERAAAEEKAWRGAGWGGLAEGYEREMNRAVALASLMYGVTSGYVAGVVRTWIPRPRERVL</sequence>
<evidence type="ECO:0000313" key="2">
    <source>
        <dbReference type="EMBL" id="KAJ9142754.1"/>
    </source>
</evidence>
<keyword evidence="3" id="KW-1185">Reference proteome</keyword>
<gene>
    <name evidence="2" type="ORF">NKR23_g7102</name>
</gene>
<accession>A0AA38VRL1</accession>